<evidence type="ECO:0000256" key="2">
    <source>
        <dbReference type="ARBA" id="ARBA00022827"/>
    </source>
</evidence>
<dbReference type="InterPro" id="IPR036188">
    <property type="entry name" value="FAD/NAD-bd_sf"/>
</dbReference>
<feature type="domain" description="FAD-binding" evidence="4">
    <location>
        <begin position="3"/>
        <end position="350"/>
    </location>
</feature>
<dbReference type="RefSeq" id="XP_056493347.1">
    <property type="nucleotide sequence ID" value="XM_056627552.1"/>
</dbReference>
<gene>
    <name evidence="5" type="ORF">N7509_002915</name>
</gene>
<dbReference type="Pfam" id="PF21274">
    <property type="entry name" value="Rng_hyd_C"/>
    <property type="match status" value="1"/>
</dbReference>
<dbReference type="GO" id="GO:0071949">
    <property type="term" value="F:FAD binding"/>
    <property type="evidence" value="ECO:0007669"/>
    <property type="project" value="InterPro"/>
</dbReference>
<dbReference type="InterPro" id="IPR002938">
    <property type="entry name" value="FAD-bd"/>
</dbReference>
<keyword evidence="1" id="KW-0285">Flavoprotein</keyword>
<dbReference type="Proteomes" id="UP001147747">
    <property type="component" value="Unassembled WGS sequence"/>
</dbReference>
<evidence type="ECO:0000259" key="4">
    <source>
        <dbReference type="Pfam" id="PF01494"/>
    </source>
</evidence>
<dbReference type="PANTHER" id="PTHR43004">
    <property type="entry name" value="TRK SYSTEM POTASSIUM UPTAKE PROTEIN"/>
    <property type="match status" value="1"/>
</dbReference>
<dbReference type="PRINTS" id="PR00420">
    <property type="entry name" value="RNGMNOXGNASE"/>
</dbReference>
<dbReference type="SUPFAM" id="SSF51905">
    <property type="entry name" value="FAD/NAD(P)-binding domain"/>
    <property type="match status" value="1"/>
</dbReference>
<dbReference type="Gene3D" id="3.30.9.10">
    <property type="entry name" value="D-Amino Acid Oxidase, subunit A, domain 2"/>
    <property type="match status" value="1"/>
</dbReference>
<reference evidence="5" key="1">
    <citation type="submission" date="2022-12" db="EMBL/GenBank/DDBJ databases">
        <authorList>
            <person name="Petersen C."/>
        </authorList>
    </citation>
    <scope>NUCLEOTIDE SEQUENCE</scope>
    <source>
        <strain evidence="5">IBT 29677</strain>
    </source>
</reference>
<dbReference type="Gene3D" id="3.40.30.120">
    <property type="match status" value="1"/>
</dbReference>
<dbReference type="GeneID" id="81366532"/>
<protein>
    <recommendedName>
        <fullName evidence="4">FAD-binding domain-containing protein</fullName>
    </recommendedName>
</protein>
<dbReference type="InterPro" id="IPR050641">
    <property type="entry name" value="RIFMO-like"/>
</dbReference>
<dbReference type="PANTHER" id="PTHR43004:SF8">
    <property type="entry name" value="FAD-BINDING DOMAIN-CONTAINING PROTEIN-RELATED"/>
    <property type="match status" value="1"/>
</dbReference>
<keyword evidence="3" id="KW-0560">Oxidoreductase</keyword>
<accession>A0A9X0BDR8</accession>
<proteinExistence type="predicted"/>
<evidence type="ECO:0000256" key="3">
    <source>
        <dbReference type="ARBA" id="ARBA00023002"/>
    </source>
</evidence>
<keyword evidence="6" id="KW-1185">Reference proteome</keyword>
<evidence type="ECO:0000313" key="6">
    <source>
        <dbReference type="Proteomes" id="UP001147747"/>
    </source>
</evidence>
<comment type="caution">
    <text evidence="5">The sequence shown here is derived from an EMBL/GenBank/DDBJ whole genome shotgun (WGS) entry which is preliminary data.</text>
</comment>
<dbReference type="AlphaFoldDB" id="A0A9X0BDR8"/>
<dbReference type="GO" id="GO:0016709">
    <property type="term" value="F:oxidoreductase activity, acting on paired donors, with incorporation or reduction of molecular oxygen, NAD(P)H as one donor, and incorporation of one atom of oxygen"/>
    <property type="evidence" value="ECO:0007669"/>
    <property type="project" value="UniProtKB-ARBA"/>
</dbReference>
<keyword evidence="2" id="KW-0274">FAD</keyword>
<dbReference type="EMBL" id="JAPZBU010000004">
    <property type="protein sequence ID" value="KAJ5409032.1"/>
    <property type="molecule type" value="Genomic_DNA"/>
</dbReference>
<evidence type="ECO:0000256" key="1">
    <source>
        <dbReference type="ARBA" id="ARBA00022630"/>
    </source>
</evidence>
<reference evidence="5" key="2">
    <citation type="journal article" date="2023" name="IMA Fungus">
        <title>Comparative genomic study of the Penicillium genus elucidates a diverse pangenome and 15 lateral gene transfer events.</title>
        <authorList>
            <person name="Petersen C."/>
            <person name="Sorensen T."/>
            <person name="Nielsen M.R."/>
            <person name="Sondergaard T.E."/>
            <person name="Sorensen J.L."/>
            <person name="Fitzpatrick D.A."/>
            <person name="Frisvad J.C."/>
            <person name="Nielsen K.L."/>
        </authorList>
    </citation>
    <scope>NUCLEOTIDE SEQUENCE</scope>
    <source>
        <strain evidence="5">IBT 29677</strain>
    </source>
</reference>
<name>A0A9X0BDR8_9EURO</name>
<dbReference type="Gene3D" id="3.50.50.60">
    <property type="entry name" value="FAD/NAD(P)-binding domain"/>
    <property type="match status" value="1"/>
</dbReference>
<evidence type="ECO:0000313" key="5">
    <source>
        <dbReference type="EMBL" id="KAJ5409032.1"/>
    </source>
</evidence>
<dbReference type="OrthoDB" id="2690153at2759"/>
<organism evidence="5 6">
    <name type="scientific">Penicillium cosmopolitanum</name>
    <dbReference type="NCBI Taxonomy" id="1131564"/>
    <lineage>
        <taxon>Eukaryota</taxon>
        <taxon>Fungi</taxon>
        <taxon>Dikarya</taxon>
        <taxon>Ascomycota</taxon>
        <taxon>Pezizomycotina</taxon>
        <taxon>Eurotiomycetes</taxon>
        <taxon>Eurotiomycetidae</taxon>
        <taxon>Eurotiales</taxon>
        <taxon>Aspergillaceae</taxon>
        <taxon>Penicillium</taxon>
    </lineage>
</organism>
<dbReference type="Pfam" id="PF01494">
    <property type="entry name" value="FAD_binding_3"/>
    <property type="match status" value="1"/>
</dbReference>
<sequence length="558" mass="62508">MPPVIIVGGGPVGLISSILLSLQEIPNVLFERHPGTSIHPKACGLNQRTMEILRHIGVEDEVMRQSAPPETVSRTVWYTSLGAHGREIHSRNAILPQIRLEPILLNRGRELNPNGFKHSTDVISVTETSDKVVVTVQNKDGTREDWEADYVLGADGGRMMADQLGLAWEGEKDIFDMVSAHFHAPLSTIHPNPNAFISWFINPSLGGSIKSGYLYPLGPFPSDPDTEEWYFGCAMLPDDPQRFDTDAMVNRIRKTLELPDLEIELRSVSHWYVSSIVTEHFRSKGGKMFLIGDAAHRIPPWGALGMNTGVQDAFNLIWKLAFTLRGVWKDPNSLLDTYEGERRPIAKGVAYSSLFNLRSHGDAMDRAIGVSPNQSTEENQSAMKAFFSKEHPDYQRKQLDVQGAQTVLDGEFCALGTEMGWFYPSVDTKNEGKPLRHGGQIREDGEFDNIHYHPSTIPGHHLPHLWLQRGNITISTRDLLQPQHFLLLANSPVKWNFLEEFHIPYRLELIDSSNGWKVSEGAWKELFPAGENGAVLVRPDGIIACRGNPDDYELQFGL</sequence>